<evidence type="ECO:0000256" key="2">
    <source>
        <dbReference type="ARBA" id="ARBA00004953"/>
    </source>
</evidence>
<gene>
    <name evidence="10" type="primary">cbiB</name>
    <name evidence="9" type="synonym">cobD</name>
    <name evidence="10" type="ORF">ACFO3G_00690</name>
</gene>
<comment type="caution">
    <text evidence="10">The sequence shown here is derived from an EMBL/GenBank/DDBJ whole genome shotgun (WGS) entry which is preliminary data.</text>
</comment>
<dbReference type="InterPro" id="IPR004485">
    <property type="entry name" value="Cobalamin_biosynth_CobD/CbiB"/>
</dbReference>
<evidence type="ECO:0000313" key="11">
    <source>
        <dbReference type="Proteomes" id="UP001596020"/>
    </source>
</evidence>
<name>A0ABV9K572_9PORP</name>
<evidence type="ECO:0000256" key="8">
    <source>
        <dbReference type="ARBA" id="ARBA00023136"/>
    </source>
</evidence>
<feature type="transmembrane region" description="Helical" evidence="9">
    <location>
        <begin position="6"/>
        <end position="22"/>
    </location>
</feature>
<dbReference type="RefSeq" id="WP_380077029.1">
    <property type="nucleotide sequence ID" value="NZ_JBHSGO010000006.1"/>
</dbReference>
<comment type="similarity">
    <text evidence="3 9">Belongs to the CobD/CbiB family.</text>
</comment>
<sequence length="348" mass="38643">MFDADISYFTVPIVCFAFAWILDRIFGDPISLPHLVVGYGKLISFWEKRANRTSSEAHVKRIHGALMGFVLTYGVLLVTIAIIYSAYSTIPILGVAISIILIFYCLAGTSLIREVKQVFKAVDLSVDAGRAQVARIVGRDTSQLSPQEIRIAALETLAENLNDGVIAPIFYFFGGVLLGLLLHLVYPLATEVLPLSLGVGLMTAFKMVNTLDSMVAYKNDRYIDYGRYSAIQDDIWGYIPARITAIMLLLSAKALGNWSFVKRFGRAHLSPNSGYPEAAMASLLNCRFGGPHNYFGKEVYKPYIGINERLVDTKDCNKSIHFAQRAEFLSILTFIVIAFIVWLSVMSL</sequence>
<comment type="pathway">
    <text evidence="2 9">Cofactor biosynthesis; adenosylcobalamin biosynthesis.</text>
</comment>
<feature type="transmembrane region" description="Helical" evidence="9">
    <location>
        <begin position="62"/>
        <end position="84"/>
    </location>
</feature>
<evidence type="ECO:0000256" key="1">
    <source>
        <dbReference type="ARBA" id="ARBA00004651"/>
    </source>
</evidence>
<comment type="function">
    <text evidence="9">Converts cobyric acid to cobinamide by the addition of aminopropanol on the F carboxylic group.</text>
</comment>
<feature type="transmembrane region" description="Helical" evidence="9">
    <location>
        <begin position="90"/>
        <end position="112"/>
    </location>
</feature>
<dbReference type="NCBIfam" id="TIGR00380">
    <property type="entry name" value="cobal_cbiB"/>
    <property type="match status" value="1"/>
</dbReference>
<keyword evidence="11" id="KW-1185">Reference proteome</keyword>
<dbReference type="Pfam" id="PF03186">
    <property type="entry name" value="CobD_Cbib"/>
    <property type="match status" value="1"/>
</dbReference>
<evidence type="ECO:0000256" key="3">
    <source>
        <dbReference type="ARBA" id="ARBA00006263"/>
    </source>
</evidence>
<keyword evidence="6 9" id="KW-0812">Transmembrane</keyword>
<dbReference type="Proteomes" id="UP001596020">
    <property type="component" value="Unassembled WGS sequence"/>
</dbReference>
<keyword evidence="5 9" id="KW-0169">Cobalamin biosynthesis</keyword>
<evidence type="ECO:0000256" key="7">
    <source>
        <dbReference type="ARBA" id="ARBA00022989"/>
    </source>
</evidence>
<dbReference type="HAMAP" id="MF_00024">
    <property type="entry name" value="CobD_CbiB"/>
    <property type="match status" value="1"/>
</dbReference>
<dbReference type="PANTHER" id="PTHR34308">
    <property type="entry name" value="COBALAMIN BIOSYNTHESIS PROTEIN CBIB"/>
    <property type="match status" value="1"/>
</dbReference>
<dbReference type="PANTHER" id="PTHR34308:SF1">
    <property type="entry name" value="COBALAMIN BIOSYNTHESIS PROTEIN CBIB"/>
    <property type="match status" value="1"/>
</dbReference>
<evidence type="ECO:0000256" key="9">
    <source>
        <dbReference type="HAMAP-Rule" id="MF_00024"/>
    </source>
</evidence>
<feature type="transmembrane region" description="Helical" evidence="9">
    <location>
        <begin position="328"/>
        <end position="345"/>
    </location>
</feature>
<reference evidence="11" key="1">
    <citation type="journal article" date="2019" name="Int. J. Syst. Evol. Microbiol.">
        <title>The Global Catalogue of Microorganisms (GCM) 10K type strain sequencing project: providing services to taxonomists for standard genome sequencing and annotation.</title>
        <authorList>
            <consortium name="The Broad Institute Genomics Platform"/>
            <consortium name="The Broad Institute Genome Sequencing Center for Infectious Disease"/>
            <person name="Wu L."/>
            <person name="Ma J."/>
        </authorList>
    </citation>
    <scope>NUCLEOTIDE SEQUENCE [LARGE SCALE GENOMIC DNA]</scope>
    <source>
        <strain evidence="11">CGMCC 4.7357</strain>
    </source>
</reference>
<accession>A0ABV9K572</accession>
<feature type="transmembrane region" description="Helical" evidence="9">
    <location>
        <begin position="169"/>
        <end position="189"/>
    </location>
</feature>
<keyword evidence="7 9" id="KW-1133">Transmembrane helix</keyword>
<evidence type="ECO:0000313" key="10">
    <source>
        <dbReference type="EMBL" id="MFC4665152.1"/>
    </source>
</evidence>
<keyword evidence="8 9" id="KW-0472">Membrane</keyword>
<protein>
    <recommendedName>
        <fullName evidence="9">Cobalamin biosynthesis protein CobD</fullName>
    </recommendedName>
</protein>
<organism evidence="10 11">
    <name type="scientific">Falsiporphyromonas endometrii</name>
    <dbReference type="NCBI Taxonomy" id="1387297"/>
    <lineage>
        <taxon>Bacteria</taxon>
        <taxon>Pseudomonadati</taxon>
        <taxon>Bacteroidota</taxon>
        <taxon>Bacteroidia</taxon>
        <taxon>Bacteroidales</taxon>
        <taxon>Porphyromonadaceae</taxon>
        <taxon>Falsiporphyromonas</taxon>
    </lineage>
</organism>
<evidence type="ECO:0000256" key="5">
    <source>
        <dbReference type="ARBA" id="ARBA00022573"/>
    </source>
</evidence>
<keyword evidence="4 9" id="KW-1003">Cell membrane</keyword>
<feature type="transmembrane region" description="Helical" evidence="9">
    <location>
        <begin position="235"/>
        <end position="256"/>
    </location>
</feature>
<evidence type="ECO:0000256" key="4">
    <source>
        <dbReference type="ARBA" id="ARBA00022475"/>
    </source>
</evidence>
<dbReference type="EMBL" id="JBHSGO010000006">
    <property type="protein sequence ID" value="MFC4665152.1"/>
    <property type="molecule type" value="Genomic_DNA"/>
</dbReference>
<comment type="subcellular location">
    <subcellularLocation>
        <location evidence="1 9">Cell membrane</location>
        <topology evidence="1 9">Multi-pass membrane protein</topology>
    </subcellularLocation>
</comment>
<proteinExistence type="inferred from homology"/>
<evidence type="ECO:0000256" key="6">
    <source>
        <dbReference type="ARBA" id="ARBA00022692"/>
    </source>
</evidence>